<comment type="function">
    <text evidence="2 15">This enzyme scavenges exogenous and endogenous cytidine and 2'-deoxycytidine for UMP synthesis.</text>
</comment>
<proteinExistence type="inferred from homology"/>
<comment type="catalytic activity">
    <reaction evidence="11 15">
        <text>cytidine + H2O + H(+) = uridine + NH4(+)</text>
        <dbReference type="Rhea" id="RHEA:16069"/>
        <dbReference type="ChEBI" id="CHEBI:15377"/>
        <dbReference type="ChEBI" id="CHEBI:15378"/>
        <dbReference type="ChEBI" id="CHEBI:16704"/>
        <dbReference type="ChEBI" id="CHEBI:17562"/>
        <dbReference type="ChEBI" id="CHEBI:28938"/>
        <dbReference type="EC" id="3.5.4.5"/>
    </reaction>
</comment>
<evidence type="ECO:0000313" key="17">
    <source>
        <dbReference type="EMBL" id="PIS17411.1"/>
    </source>
</evidence>
<feature type="binding site" evidence="13">
    <location>
        <begin position="58"/>
        <end position="64"/>
    </location>
    <ligand>
        <name>substrate</name>
    </ligand>
</feature>
<evidence type="ECO:0000256" key="14">
    <source>
        <dbReference type="PIRSR" id="PIRSR606262-3"/>
    </source>
</evidence>
<dbReference type="NCBIfam" id="TIGR01354">
    <property type="entry name" value="cyt_deam_tetra"/>
    <property type="match status" value="1"/>
</dbReference>
<evidence type="ECO:0000256" key="3">
    <source>
        <dbReference type="ARBA" id="ARBA00006576"/>
    </source>
</evidence>
<dbReference type="PROSITE" id="PS00903">
    <property type="entry name" value="CYT_DCMP_DEAMINASES_1"/>
    <property type="match status" value="1"/>
</dbReference>
<feature type="binding site" evidence="14">
    <location>
        <position position="111"/>
    </location>
    <ligand>
        <name>Zn(2+)</name>
        <dbReference type="ChEBI" id="CHEBI:29105"/>
        <note>catalytic</note>
    </ligand>
</feature>
<comment type="cofactor">
    <cofactor evidence="1 14 15">
        <name>Zn(2+)</name>
        <dbReference type="ChEBI" id="CHEBI:29105"/>
    </cofactor>
</comment>
<evidence type="ECO:0000256" key="9">
    <source>
        <dbReference type="ARBA" id="ARBA00032005"/>
    </source>
</evidence>
<dbReference type="InterPro" id="IPR016193">
    <property type="entry name" value="Cytidine_deaminase-like"/>
</dbReference>
<dbReference type="GO" id="GO:0072527">
    <property type="term" value="P:pyrimidine-containing compound metabolic process"/>
    <property type="evidence" value="ECO:0007669"/>
    <property type="project" value="UniProtKB-ARBA"/>
</dbReference>
<dbReference type="Pfam" id="PF00383">
    <property type="entry name" value="dCMP_cyt_deam_1"/>
    <property type="match status" value="1"/>
</dbReference>
<feature type="binding site" evidence="14">
    <location>
        <position position="69"/>
    </location>
    <ligand>
        <name>Zn(2+)</name>
        <dbReference type="ChEBI" id="CHEBI:29105"/>
        <note>catalytic</note>
    </ligand>
</feature>
<feature type="binding site" evidence="14">
    <location>
        <position position="108"/>
    </location>
    <ligand>
        <name>Zn(2+)</name>
        <dbReference type="ChEBI" id="CHEBI:29105"/>
        <note>catalytic</note>
    </ligand>
</feature>
<comment type="caution">
    <text evidence="17">The sequence shown here is derived from an EMBL/GenBank/DDBJ whole genome shotgun (WGS) entry which is preliminary data.</text>
</comment>
<dbReference type="CDD" id="cd01283">
    <property type="entry name" value="cytidine_deaminase"/>
    <property type="match status" value="1"/>
</dbReference>
<evidence type="ECO:0000256" key="13">
    <source>
        <dbReference type="PIRSR" id="PIRSR606262-2"/>
    </source>
</evidence>
<evidence type="ECO:0000256" key="4">
    <source>
        <dbReference type="ARBA" id="ARBA00012783"/>
    </source>
</evidence>
<evidence type="ECO:0000259" key="16">
    <source>
        <dbReference type="PROSITE" id="PS51747"/>
    </source>
</evidence>
<evidence type="ECO:0000256" key="6">
    <source>
        <dbReference type="ARBA" id="ARBA00022723"/>
    </source>
</evidence>
<evidence type="ECO:0000313" key="18">
    <source>
        <dbReference type="Proteomes" id="UP000229675"/>
    </source>
</evidence>
<evidence type="ECO:0000256" key="11">
    <source>
        <dbReference type="ARBA" id="ARBA00049558"/>
    </source>
</evidence>
<dbReference type="InterPro" id="IPR016192">
    <property type="entry name" value="APOBEC/CMP_deaminase_Zn-bd"/>
</dbReference>
<dbReference type="InterPro" id="IPR002125">
    <property type="entry name" value="CMP_dCMP_dom"/>
</dbReference>
<evidence type="ECO:0000256" key="12">
    <source>
        <dbReference type="PIRSR" id="PIRSR606262-1"/>
    </source>
</evidence>
<dbReference type="GO" id="GO:0004126">
    <property type="term" value="F:cytidine deaminase activity"/>
    <property type="evidence" value="ECO:0007669"/>
    <property type="project" value="UniProtKB-UniRule"/>
</dbReference>
<dbReference type="GO" id="GO:0055086">
    <property type="term" value="P:nucleobase-containing small molecule metabolic process"/>
    <property type="evidence" value="ECO:0007669"/>
    <property type="project" value="UniProtKB-ARBA"/>
</dbReference>
<dbReference type="EC" id="3.5.4.5" evidence="4 15"/>
<dbReference type="SUPFAM" id="SSF53927">
    <property type="entry name" value="Cytidine deaminase-like"/>
    <property type="match status" value="1"/>
</dbReference>
<protein>
    <recommendedName>
        <fullName evidence="5 15">Cytidine deaminase</fullName>
        <ecNumber evidence="4 15">3.5.4.5</ecNumber>
    </recommendedName>
    <alternativeName>
        <fullName evidence="9 15">Cytidine aminohydrolase</fullName>
    </alternativeName>
</protein>
<dbReference type="PROSITE" id="PS51747">
    <property type="entry name" value="CYT_DCMP_DEAMINASES_2"/>
    <property type="match status" value="1"/>
</dbReference>
<feature type="active site" description="Proton donor" evidence="12">
    <location>
        <position position="71"/>
    </location>
</feature>
<accession>A0A2H0WXV1</accession>
<dbReference type="InterPro" id="IPR006262">
    <property type="entry name" value="Cyt_deam_tetra"/>
</dbReference>
<evidence type="ECO:0000256" key="8">
    <source>
        <dbReference type="ARBA" id="ARBA00022833"/>
    </source>
</evidence>
<evidence type="ECO:0000256" key="10">
    <source>
        <dbReference type="ARBA" id="ARBA00049252"/>
    </source>
</evidence>
<dbReference type="PANTHER" id="PTHR11644">
    <property type="entry name" value="CYTIDINE DEAMINASE"/>
    <property type="match status" value="1"/>
</dbReference>
<dbReference type="GO" id="GO:0005829">
    <property type="term" value="C:cytosol"/>
    <property type="evidence" value="ECO:0007669"/>
    <property type="project" value="TreeGrafter"/>
</dbReference>
<dbReference type="Proteomes" id="UP000229675">
    <property type="component" value="Unassembled WGS sequence"/>
</dbReference>
<evidence type="ECO:0000256" key="2">
    <source>
        <dbReference type="ARBA" id="ARBA00003949"/>
    </source>
</evidence>
<dbReference type="AlphaFoldDB" id="A0A2H0WXV1"/>
<comment type="similarity">
    <text evidence="3 15">Belongs to the cytidine and deoxycytidylate deaminase family.</text>
</comment>
<dbReference type="GO" id="GO:0008270">
    <property type="term" value="F:zinc ion binding"/>
    <property type="evidence" value="ECO:0007669"/>
    <property type="project" value="UniProtKB-UniRule"/>
</dbReference>
<evidence type="ECO:0000256" key="7">
    <source>
        <dbReference type="ARBA" id="ARBA00022801"/>
    </source>
</evidence>
<dbReference type="NCBIfam" id="NF004064">
    <property type="entry name" value="PRK05578.1"/>
    <property type="match status" value="1"/>
</dbReference>
<reference evidence="18" key="1">
    <citation type="submission" date="2017-09" db="EMBL/GenBank/DDBJ databases">
        <title>Depth-based differentiation of microbial function through sediment-hosted aquifers and enrichment of novel symbionts in the deep terrestrial subsurface.</title>
        <authorList>
            <person name="Probst A.J."/>
            <person name="Ladd B."/>
            <person name="Jarett J.K."/>
            <person name="Geller-Mcgrath D.E."/>
            <person name="Sieber C.M.K."/>
            <person name="Emerson J.B."/>
            <person name="Anantharaman K."/>
            <person name="Thomas B.C."/>
            <person name="Malmstrom R."/>
            <person name="Stieglmeier M."/>
            <person name="Klingl A."/>
            <person name="Woyke T."/>
            <person name="Ryan C.M."/>
            <person name="Banfield J.F."/>
        </authorList>
    </citation>
    <scope>NUCLEOTIDE SEQUENCE [LARGE SCALE GENOMIC DNA]</scope>
</reference>
<dbReference type="Gene3D" id="3.40.140.10">
    <property type="entry name" value="Cytidine Deaminase, domain 2"/>
    <property type="match status" value="1"/>
</dbReference>
<keyword evidence="8 14" id="KW-0862">Zinc</keyword>
<dbReference type="PANTHER" id="PTHR11644:SF2">
    <property type="entry name" value="CYTIDINE DEAMINASE"/>
    <property type="match status" value="1"/>
</dbReference>
<dbReference type="GO" id="GO:0042802">
    <property type="term" value="F:identical protein binding"/>
    <property type="evidence" value="ECO:0007669"/>
    <property type="project" value="UniProtKB-ARBA"/>
</dbReference>
<sequence>MVMEPTGRHISFEELTIEDQKLLKAARKTMERAYNPYSGFFVGAAALTQKGERVTGTNVETAAYGDSICAERVALLKANSLGYGNQCIAVAVITKNKDNPTTEISAPCGSCRQMIYEFAQRSGVDKDFKIIMSTTNFDKIVVATIGDLLPMAFGPKDLGIGAENPAKIPV</sequence>
<organism evidence="17 18">
    <name type="scientific">Candidatus Nealsonbacteria bacterium CG09_land_8_20_14_0_10_42_14</name>
    <dbReference type="NCBI Taxonomy" id="1974707"/>
    <lineage>
        <taxon>Bacteria</taxon>
        <taxon>Candidatus Nealsoniibacteriota</taxon>
    </lineage>
</organism>
<evidence type="ECO:0000256" key="5">
    <source>
        <dbReference type="ARBA" id="ARBA00018266"/>
    </source>
</evidence>
<feature type="domain" description="CMP/dCMP-type deaminase" evidence="16">
    <location>
        <begin position="17"/>
        <end position="156"/>
    </location>
</feature>
<evidence type="ECO:0000256" key="1">
    <source>
        <dbReference type="ARBA" id="ARBA00001947"/>
    </source>
</evidence>
<comment type="catalytic activity">
    <reaction evidence="10 15">
        <text>2'-deoxycytidine + H2O + H(+) = 2'-deoxyuridine + NH4(+)</text>
        <dbReference type="Rhea" id="RHEA:13433"/>
        <dbReference type="ChEBI" id="CHEBI:15377"/>
        <dbReference type="ChEBI" id="CHEBI:15378"/>
        <dbReference type="ChEBI" id="CHEBI:15698"/>
        <dbReference type="ChEBI" id="CHEBI:16450"/>
        <dbReference type="ChEBI" id="CHEBI:28938"/>
        <dbReference type="EC" id="3.5.4.5"/>
    </reaction>
</comment>
<dbReference type="EMBL" id="PEZD01000019">
    <property type="protein sequence ID" value="PIS17411.1"/>
    <property type="molecule type" value="Genomic_DNA"/>
</dbReference>
<keyword evidence="7 15" id="KW-0378">Hydrolase</keyword>
<gene>
    <name evidence="17" type="primary">cdd</name>
    <name evidence="17" type="ORF">COT59_00740</name>
</gene>
<dbReference type="InterPro" id="IPR050202">
    <property type="entry name" value="Cyt/Deoxycyt_deaminase"/>
</dbReference>
<evidence type="ECO:0000256" key="15">
    <source>
        <dbReference type="RuleBase" id="RU364006"/>
    </source>
</evidence>
<keyword evidence="6 14" id="KW-0479">Metal-binding</keyword>
<name>A0A2H0WXV1_9BACT</name>